<dbReference type="InterPro" id="IPR036388">
    <property type="entry name" value="WH-like_DNA-bd_sf"/>
</dbReference>
<keyword evidence="3" id="KW-0238">DNA-binding</keyword>
<dbReference type="AlphaFoldDB" id="A0A0A2FMC8"/>
<dbReference type="InterPro" id="IPR005650">
    <property type="entry name" value="BlaI_family"/>
</dbReference>
<dbReference type="OrthoDB" id="1098508at2"/>
<dbReference type="Pfam" id="PF03965">
    <property type="entry name" value="Penicillinase_R"/>
    <property type="match status" value="1"/>
</dbReference>
<name>A0A0A2FMC8_9PORP</name>
<dbReference type="KEGG" id="pcre:NCTC12858_00828"/>
<dbReference type="SUPFAM" id="SSF46785">
    <property type="entry name" value="Winged helix' DNA-binding domain"/>
    <property type="match status" value="1"/>
</dbReference>
<dbReference type="Gene3D" id="1.10.4040.10">
    <property type="entry name" value="Penicillinase repressor domain"/>
    <property type="match status" value="1"/>
</dbReference>
<evidence type="ECO:0000313" key="6">
    <source>
        <dbReference type="Proteomes" id="UP000249300"/>
    </source>
</evidence>
<organism evidence="5 6">
    <name type="scientific">Porphyromonas crevioricanis</name>
    <dbReference type="NCBI Taxonomy" id="393921"/>
    <lineage>
        <taxon>Bacteria</taxon>
        <taxon>Pseudomonadati</taxon>
        <taxon>Bacteroidota</taxon>
        <taxon>Bacteroidia</taxon>
        <taxon>Bacteroidales</taxon>
        <taxon>Porphyromonadaceae</taxon>
        <taxon>Porphyromonas</taxon>
    </lineage>
</organism>
<dbReference type="RefSeq" id="WP_036887289.1">
    <property type="nucleotide sequence ID" value="NZ_FUXH01000016.1"/>
</dbReference>
<protein>
    <submittedName>
        <fullName evidence="5">Regulatory protein BlaI</fullName>
    </submittedName>
</protein>
<comment type="similarity">
    <text evidence="1">Belongs to the BlaI transcriptional regulatory family.</text>
</comment>
<keyword evidence="4" id="KW-0804">Transcription</keyword>
<dbReference type="GO" id="GO:0045892">
    <property type="term" value="P:negative regulation of DNA-templated transcription"/>
    <property type="evidence" value="ECO:0007669"/>
    <property type="project" value="InterPro"/>
</dbReference>
<proteinExistence type="inferred from homology"/>
<dbReference type="InterPro" id="IPR036390">
    <property type="entry name" value="WH_DNA-bd_sf"/>
</dbReference>
<evidence type="ECO:0000256" key="4">
    <source>
        <dbReference type="ARBA" id="ARBA00023163"/>
    </source>
</evidence>
<evidence type="ECO:0000256" key="3">
    <source>
        <dbReference type="ARBA" id="ARBA00023125"/>
    </source>
</evidence>
<dbReference type="PIRSF" id="PIRSF019455">
    <property type="entry name" value="CopR_AtkY"/>
    <property type="match status" value="1"/>
</dbReference>
<dbReference type="GO" id="GO:0003677">
    <property type="term" value="F:DNA binding"/>
    <property type="evidence" value="ECO:0007669"/>
    <property type="project" value="UniProtKB-KW"/>
</dbReference>
<dbReference type="EMBL" id="LS483447">
    <property type="protein sequence ID" value="SQH72990.1"/>
    <property type="molecule type" value="Genomic_DNA"/>
</dbReference>
<gene>
    <name evidence="5" type="primary">blaI</name>
    <name evidence="5" type="ORF">NCTC12858_00828</name>
</gene>
<sequence>MIQLTEQEEEIMRLVWSVKEPFTVRDVLWKLPTPQPPYTTLASIVKNIESKGYLSSVLNGKTREYKVLISRNQYMKASIRRLVQNYFQGSYSNLVQQFAQEEYLSPKELQELIDLIEEGKK</sequence>
<dbReference type="Gene3D" id="1.10.10.10">
    <property type="entry name" value="Winged helix-like DNA-binding domain superfamily/Winged helix DNA-binding domain"/>
    <property type="match status" value="1"/>
</dbReference>
<accession>A0A0A2FMC8</accession>
<keyword evidence="2" id="KW-0805">Transcription regulation</keyword>
<evidence type="ECO:0000313" key="5">
    <source>
        <dbReference type="EMBL" id="SQH72990.1"/>
    </source>
</evidence>
<keyword evidence="6" id="KW-1185">Reference proteome</keyword>
<evidence type="ECO:0000256" key="1">
    <source>
        <dbReference type="ARBA" id="ARBA00011046"/>
    </source>
</evidence>
<dbReference type="eggNOG" id="COG3682">
    <property type="taxonomic scope" value="Bacteria"/>
</dbReference>
<evidence type="ECO:0000256" key="2">
    <source>
        <dbReference type="ARBA" id="ARBA00023015"/>
    </source>
</evidence>
<reference evidence="5 6" key="1">
    <citation type="submission" date="2018-06" db="EMBL/GenBank/DDBJ databases">
        <authorList>
            <consortium name="Pathogen Informatics"/>
            <person name="Doyle S."/>
        </authorList>
    </citation>
    <scope>NUCLEOTIDE SEQUENCE [LARGE SCALE GENOMIC DNA]</scope>
    <source>
        <strain evidence="5 6">NCTC12858</strain>
    </source>
</reference>
<dbReference type="Proteomes" id="UP000249300">
    <property type="component" value="Chromosome 1"/>
</dbReference>
<dbReference type="STRING" id="393921.HQ45_00465"/>